<comment type="catalytic activity">
    <reaction evidence="4">
        <text>a 2'-deoxyadenosine in DNA + S-adenosyl-L-methionine = an N(6)-methyl-2'-deoxyadenosine in DNA + S-adenosyl-L-homocysteine + H(+)</text>
        <dbReference type="Rhea" id="RHEA:15197"/>
        <dbReference type="Rhea" id="RHEA-COMP:12418"/>
        <dbReference type="Rhea" id="RHEA-COMP:12419"/>
        <dbReference type="ChEBI" id="CHEBI:15378"/>
        <dbReference type="ChEBI" id="CHEBI:57856"/>
        <dbReference type="ChEBI" id="CHEBI:59789"/>
        <dbReference type="ChEBI" id="CHEBI:90615"/>
        <dbReference type="ChEBI" id="CHEBI:90616"/>
        <dbReference type="EC" id="2.1.1.72"/>
    </reaction>
</comment>
<evidence type="ECO:0000313" key="8">
    <source>
        <dbReference type="Proteomes" id="UP001247754"/>
    </source>
</evidence>
<dbReference type="EC" id="2.1.1.72" evidence="1"/>
<comment type="caution">
    <text evidence="7">The sequence shown here is derived from an EMBL/GenBank/DDBJ whole genome shotgun (WGS) entry which is preliminary data.</text>
</comment>
<evidence type="ECO:0000256" key="2">
    <source>
        <dbReference type="ARBA" id="ARBA00022603"/>
    </source>
</evidence>
<keyword evidence="2 7" id="KW-0489">Methyltransferase</keyword>
<feature type="domain" description="DNA methylase N-4/N-6" evidence="6">
    <location>
        <begin position="67"/>
        <end position="353"/>
    </location>
</feature>
<evidence type="ECO:0000259" key="6">
    <source>
        <dbReference type="Pfam" id="PF01555"/>
    </source>
</evidence>
<evidence type="ECO:0000256" key="4">
    <source>
        <dbReference type="ARBA" id="ARBA00047942"/>
    </source>
</evidence>
<dbReference type="Pfam" id="PF01555">
    <property type="entry name" value="N6_N4_Mtase"/>
    <property type="match status" value="1"/>
</dbReference>
<sequence>MTDSLDPAPESPVEETTRPRSTPTSTVGRGKAIKRADLPEADQWSDGQTTVMFGDSLDHYAAWDAPDCIVSDGAYGVLGFEGDTSDHTGMPEWYEPHIAEWSARAKGSTMLWFWNSEIGWATVHPVLEKHGWRYVNANIWDKGIGHIAGNVNTKKIRRFPVVSEVCVQYIREPRVNGRHIKFWLLEEWKRTGLPVRESNKACGVADAATRKYLDQGHLWYWMPSEKFQMLVDYANTHGNPEGRPYFSQDGLRPMTSADWEETRSHFECPHGMTNVWSRPALRGSERIKTNGSSGRAVHLNQKPLDLMTKTIGATTRPAEVVWEPFGGLFSASVAARRLGRRSFSGEIDPTYFHYGLERIIQEAGQRPLL</sequence>
<dbReference type="InterPro" id="IPR029063">
    <property type="entry name" value="SAM-dependent_MTases_sf"/>
</dbReference>
<dbReference type="EMBL" id="JAVKPH010000041">
    <property type="protein sequence ID" value="MDR5654991.1"/>
    <property type="molecule type" value="Genomic_DNA"/>
</dbReference>
<evidence type="ECO:0000256" key="1">
    <source>
        <dbReference type="ARBA" id="ARBA00011900"/>
    </source>
</evidence>
<organism evidence="7 8">
    <name type="scientific">Ruixingdingia sedimenti</name>
    <dbReference type="NCBI Taxonomy" id="3073604"/>
    <lineage>
        <taxon>Bacteria</taxon>
        <taxon>Pseudomonadati</taxon>
        <taxon>Pseudomonadota</taxon>
        <taxon>Alphaproteobacteria</taxon>
        <taxon>Rhodobacterales</taxon>
        <taxon>Paracoccaceae</taxon>
        <taxon>Ruixingdingia</taxon>
    </lineage>
</organism>
<name>A0ABU1FDM1_9RHOB</name>
<gene>
    <name evidence="7" type="ORF">RGD00_20465</name>
</gene>
<dbReference type="Gene3D" id="3.40.50.150">
    <property type="entry name" value="Vaccinia Virus protein VP39"/>
    <property type="match status" value="1"/>
</dbReference>
<evidence type="ECO:0000313" key="7">
    <source>
        <dbReference type="EMBL" id="MDR5654991.1"/>
    </source>
</evidence>
<dbReference type="Proteomes" id="UP001247754">
    <property type="component" value="Unassembled WGS sequence"/>
</dbReference>
<accession>A0ABU1FDM1</accession>
<evidence type="ECO:0000256" key="3">
    <source>
        <dbReference type="ARBA" id="ARBA00022679"/>
    </source>
</evidence>
<proteinExistence type="predicted"/>
<evidence type="ECO:0000256" key="5">
    <source>
        <dbReference type="SAM" id="MobiDB-lite"/>
    </source>
</evidence>
<dbReference type="GO" id="GO:0008168">
    <property type="term" value="F:methyltransferase activity"/>
    <property type="evidence" value="ECO:0007669"/>
    <property type="project" value="UniProtKB-KW"/>
</dbReference>
<protein>
    <recommendedName>
        <fullName evidence="1">site-specific DNA-methyltransferase (adenine-specific)</fullName>
        <ecNumber evidence="1">2.1.1.72</ecNumber>
    </recommendedName>
</protein>
<dbReference type="InterPro" id="IPR002941">
    <property type="entry name" value="DNA_methylase_N4/N6"/>
</dbReference>
<keyword evidence="3" id="KW-0808">Transferase</keyword>
<dbReference type="SUPFAM" id="SSF53335">
    <property type="entry name" value="S-adenosyl-L-methionine-dependent methyltransferases"/>
    <property type="match status" value="1"/>
</dbReference>
<keyword evidence="8" id="KW-1185">Reference proteome</keyword>
<reference evidence="7 8" key="1">
    <citation type="submission" date="2023-09" db="EMBL/GenBank/DDBJ databases">
        <title>Xinfangfangia sedmenti sp. nov., isolated the sedment.</title>
        <authorList>
            <person name="Xu L."/>
        </authorList>
    </citation>
    <scope>NUCLEOTIDE SEQUENCE [LARGE SCALE GENOMIC DNA]</scope>
    <source>
        <strain evidence="7 8">LG-4</strain>
    </source>
</reference>
<feature type="region of interest" description="Disordered" evidence="5">
    <location>
        <begin position="1"/>
        <end position="32"/>
    </location>
</feature>
<dbReference type="GO" id="GO:0032259">
    <property type="term" value="P:methylation"/>
    <property type="evidence" value="ECO:0007669"/>
    <property type="project" value="UniProtKB-KW"/>
</dbReference>
<dbReference type="RefSeq" id="WP_310459104.1">
    <property type="nucleotide sequence ID" value="NZ_JAVKPH010000041.1"/>
</dbReference>